<dbReference type="PANTHER" id="PTHR43637:SF3">
    <property type="entry name" value="FLAGELLA-RELATED PROTEIN H-RELATED"/>
    <property type="match status" value="1"/>
</dbReference>
<dbReference type="PANTHER" id="PTHR43637">
    <property type="entry name" value="UPF0273 PROTEIN TM_0370"/>
    <property type="match status" value="1"/>
</dbReference>
<comment type="caution">
    <text evidence="3">The sequence shown here is derived from an EMBL/GenBank/DDBJ whole genome shotgun (WGS) entry which is preliminary data.</text>
</comment>
<evidence type="ECO:0000313" key="3">
    <source>
        <dbReference type="EMBL" id="HHM44021.1"/>
    </source>
</evidence>
<proteinExistence type="predicted"/>
<dbReference type="SUPFAM" id="SSF52540">
    <property type="entry name" value="P-loop containing nucleoside triphosphate hydrolases"/>
    <property type="match status" value="1"/>
</dbReference>
<dbReference type="EMBL" id="DRXH01000062">
    <property type="protein sequence ID" value="HHM44021.1"/>
    <property type="molecule type" value="Genomic_DNA"/>
</dbReference>
<dbReference type="AlphaFoldDB" id="A0A7J3VS42"/>
<dbReference type="GO" id="GO:0005524">
    <property type="term" value="F:ATP binding"/>
    <property type="evidence" value="ECO:0007669"/>
    <property type="project" value="UniProtKB-KW"/>
</dbReference>
<evidence type="ECO:0000256" key="1">
    <source>
        <dbReference type="ARBA" id="ARBA00022741"/>
    </source>
</evidence>
<name>A0A7J3VS42_CALS0</name>
<keyword evidence="1" id="KW-0547">Nucleotide-binding</keyword>
<reference evidence="3" key="1">
    <citation type="journal article" date="2020" name="mSystems">
        <title>Genome- and Community-Level Interaction Insights into Carbon Utilization and Element Cycling Functions of Hydrothermarchaeota in Hydrothermal Sediment.</title>
        <authorList>
            <person name="Zhou Z."/>
            <person name="Liu Y."/>
            <person name="Xu W."/>
            <person name="Pan J."/>
            <person name="Luo Z.H."/>
            <person name="Li M."/>
        </authorList>
    </citation>
    <scope>NUCLEOTIDE SEQUENCE [LARGE SCALE GENOMIC DNA]</scope>
    <source>
        <strain evidence="3">SpSt-1074</strain>
    </source>
</reference>
<dbReference type="InterPro" id="IPR027417">
    <property type="entry name" value="P-loop_NTPase"/>
</dbReference>
<sequence length="135" mass="15357">MTDQSAKLLKLITAFIRSREKEQIFFVDSMTYLLTNAQTSDILNFFTVVRNIVDTEGKTIFLSIHTHALNTDLSLRLRSISDAHFVLNVKEFGERIFRTLQVMKLKGAERSGLTLAFEVDQAFGIRVLPFSQAKA</sequence>
<keyword evidence="2" id="KW-0067">ATP-binding</keyword>
<dbReference type="Gene3D" id="3.40.50.300">
    <property type="entry name" value="P-loop containing nucleotide triphosphate hydrolases"/>
    <property type="match status" value="1"/>
</dbReference>
<gene>
    <name evidence="3" type="ORF">ENM31_01810</name>
</gene>
<evidence type="ECO:0000256" key="2">
    <source>
        <dbReference type="ARBA" id="ARBA00022840"/>
    </source>
</evidence>
<organism evidence="3">
    <name type="scientific">Caldiarchaeum subterraneum</name>
    <dbReference type="NCBI Taxonomy" id="311458"/>
    <lineage>
        <taxon>Archaea</taxon>
        <taxon>Nitrososphaerota</taxon>
        <taxon>Candidatus Caldarchaeales</taxon>
        <taxon>Candidatus Caldarchaeaceae</taxon>
        <taxon>Candidatus Caldarchaeum</taxon>
    </lineage>
</organism>
<accession>A0A7J3VS42</accession>
<evidence type="ECO:0008006" key="4">
    <source>
        <dbReference type="Google" id="ProtNLM"/>
    </source>
</evidence>
<protein>
    <recommendedName>
        <fullName evidence="4">DUF835 domain-containing protein</fullName>
    </recommendedName>
</protein>